<dbReference type="AlphaFoldDB" id="A0A8J7TKP8"/>
<comment type="caution">
    <text evidence="1">The sequence shown here is derived from an EMBL/GenBank/DDBJ whole genome shotgun (WGS) entry which is preliminary data.</text>
</comment>
<evidence type="ECO:0000313" key="2">
    <source>
        <dbReference type="Proteomes" id="UP000664277"/>
    </source>
</evidence>
<evidence type="ECO:0000313" key="1">
    <source>
        <dbReference type="EMBL" id="MBN8659000.1"/>
    </source>
</evidence>
<dbReference type="Proteomes" id="UP000664277">
    <property type="component" value="Unassembled WGS sequence"/>
</dbReference>
<organism evidence="1 2">
    <name type="scientific">Candidatus Obscuribacter phosphatis</name>
    <dbReference type="NCBI Taxonomy" id="1906157"/>
    <lineage>
        <taxon>Bacteria</taxon>
        <taxon>Bacillati</taxon>
        <taxon>Candidatus Melainabacteria</taxon>
        <taxon>Candidatus Obscuribacterales</taxon>
        <taxon>Candidatus Obscuribacteraceae</taxon>
        <taxon>Candidatus Obscuribacter</taxon>
    </lineage>
</organism>
<protein>
    <submittedName>
        <fullName evidence="1">Uncharacterized protein</fullName>
    </submittedName>
</protein>
<name>A0A8J7TKP8_9BACT</name>
<proteinExistence type="predicted"/>
<dbReference type="EMBL" id="JAFLCK010000001">
    <property type="protein sequence ID" value="MBN8659000.1"/>
    <property type="molecule type" value="Genomic_DNA"/>
</dbReference>
<accession>A0A8J7TKP8</accession>
<gene>
    <name evidence="1" type="ORF">J0M35_01455</name>
</gene>
<reference evidence="1" key="1">
    <citation type="submission" date="2021-02" db="EMBL/GenBank/DDBJ databases">
        <title>Genome-Resolved Metagenomics of a Microbial Community Performing Photosynthetic Biological Nutrient Removal.</title>
        <authorList>
            <person name="Mcdaniel E.A."/>
        </authorList>
    </citation>
    <scope>NUCLEOTIDE SEQUENCE</scope>
    <source>
        <strain evidence="1">UWPOB_OBS1</strain>
    </source>
</reference>
<sequence length="69" mass="7749">MSLLIANIAVVLVASYLALRFLKESPGEKAYLCQDCRFNRADLCLKPERPEALECTSYRSGQPEDSPKE</sequence>